<dbReference type="AlphaFoldDB" id="A0A7C3SP68"/>
<comment type="caution">
    <text evidence="1">The sequence shown here is derived from an EMBL/GenBank/DDBJ whole genome shotgun (WGS) entry which is preliminary data.</text>
</comment>
<reference evidence="1" key="1">
    <citation type="journal article" date="2020" name="mSystems">
        <title>Genome- and Community-Level Interaction Insights into Carbon Utilization and Element Cycling Functions of Hydrothermarchaeota in Hydrothermal Sediment.</title>
        <authorList>
            <person name="Zhou Z."/>
            <person name="Liu Y."/>
            <person name="Xu W."/>
            <person name="Pan J."/>
            <person name="Luo Z.H."/>
            <person name="Li M."/>
        </authorList>
    </citation>
    <scope>NUCLEOTIDE SEQUENCE [LARGE SCALE GENOMIC DNA]</scope>
    <source>
        <strain evidence="1">SpSt-8</strain>
    </source>
</reference>
<accession>A0A7C3SP68</accession>
<protein>
    <recommendedName>
        <fullName evidence="2">Late embryogenesis abundant protein LEA-2 subgroup domain-containing protein</fullName>
    </recommendedName>
</protein>
<evidence type="ECO:0008006" key="2">
    <source>
        <dbReference type="Google" id="ProtNLM"/>
    </source>
</evidence>
<gene>
    <name evidence="1" type="ORF">ENV88_04495</name>
</gene>
<name>A0A7C3SP68_THEPE</name>
<sequence length="243" mass="26497">MLRRVAFLLFMLLLLYEAIEYYAVSSVELLLVEPVGSVETAEGPRLLLRVYYDNPIPLHVHVLALAVELECDGAAAASQAANLSLPGRSSTGLFVSVRAERLLRDTCTAKARADLTTSLLRVLKVPLVRKTSNSSFELPRAEVGLLWAGWNTTWVEAGGCAEAIVLAPSGVSYTAYVVEESYGRPPEKKAEFSGQGNATSIFCAPPKANPLVVRGYFIVLELRDLGVVWTQSSSYPPRLRLRG</sequence>
<dbReference type="EMBL" id="DTIB01000091">
    <property type="protein sequence ID" value="HGB25288.1"/>
    <property type="molecule type" value="Genomic_DNA"/>
</dbReference>
<evidence type="ECO:0000313" key="1">
    <source>
        <dbReference type="EMBL" id="HGB25288.1"/>
    </source>
</evidence>
<proteinExistence type="predicted"/>
<organism evidence="1">
    <name type="scientific">Thermofilum pendens</name>
    <dbReference type="NCBI Taxonomy" id="2269"/>
    <lineage>
        <taxon>Archaea</taxon>
        <taxon>Thermoproteota</taxon>
        <taxon>Thermoprotei</taxon>
        <taxon>Thermofilales</taxon>
        <taxon>Thermofilaceae</taxon>
        <taxon>Thermofilum</taxon>
    </lineage>
</organism>